<dbReference type="GO" id="GO:0046982">
    <property type="term" value="F:protein heterodimerization activity"/>
    <property type="evidence" value="ECO:0007669"/>
    <property type="project" value="UniProtKB-ARBA"/>
</dbReference>
<dbReference type="InterPro" id="IPR004827">
    <property type="entry name" value="bZIP"/>
</dbReference>
<sequence length="169" mass="18978">MASSSGTSYTSLSDEDTKMRMEQRKRRRMDSNRESARRSRMRKRKQLEDLTAEVDRLKAGRATAHTALATVRQHYMAVEAENCVLRTQLGELNNRLHALNDIVNFINGLNNNNNNNNSNNININNNPNGFDPLNNGFVSGLGIDMNPWSVSGGVNLHPLMASGDLFHCY</sequence>
<dbReference type="Proteomes" id="UP001140206">
    <property type="component" value="Chromosome 4"/>
</dbReference>
<dbReference type="PROSITE" id="PS00036">
    <property type="entry name" value="BZIP_BASIC"/>
    <property type="match status" value="1"/>
</dbReference>
<evidence type="ECO:0000313" key="8">
    <source>
        <dbReference type="EMBL" id="KAJ4768892.1"/>
    </source>
</evidence>
<dbReference type="Pfam" id="PF00170">
    <property type="entry name" value="bZIP_1"/>
    <property type="match status" value="1"/>
</dbReference>
<feature type="compositionally biased region" description="Low complexity" evidence="6">
    <location>
        <begin position="1"/>
        <end position="12"/>
    </location>
</feature>
<dbReference type="FunFam" id="1.20.5.170:FF:000020">
    <property type="entry name" value="BZIP transcription factor"/>
    <property type="match status" value="1"/>
</dbReference>
<evidence type="ECO:0000256" key="5">
    <source>
        <dbReference type="ARBA" id="ARBA00023242"/>
    </source>
</evidence>
<dbReference type="GO" id="GO:0005634">
    <property type="term" value="C:nucleus"/>
    <property type="evidence" value="ECO:0007669"/>
    <property type="project" value="UniProtKB-SubCell"/>
</dbReference>
<dbReference type="InterPro" id="IPR046347">
    <property type="entry name" value="bZIP_sf"/>
</dbReference>
<evidence type="ECO:0000256" key="2">
    <source>
        <dbReference type="ARBA" id="ARBA00023015"/>
    </source>
</evidence>
<evidence type="ECO:0000256" key="4">
    <source>
        <dbReference type="ARBA" id="ARBA00023163"/>
    </source>
</evidence>
<accession>A0AAV8DK71</accession>
<keyword evidence="9" id="KW-1185">Reference proteome</keyword>
<dbReference type="PANTHER" id="PTHR45764">
    <property type="entry name" value="BZIP TRANSCRIPTION FACTOR 44"/>
    <property type="match status" value="1"/>
</dbReference>
<keyword evidence="5" id="KW-0539">Nucleus</keyword>
<feature type="region of interest" description="Disordered" evidence="6">
    <location>
        <begin position="1"/>
        <end position="48"/>
    </location>
</feature>
<comment type="subcellular location">
    <subcellularLocation>
        <location evidence="1">Nucleus</location>
    </subcellularLocation>
</comment>
<dbReference type="GO" id="GO:0003700">
    <property type="term" value="F:DNA-binding transcription factor activity"/>
    <property type="evidence" value="ECO:0007669"/>
    <property type="project" value="InterPro"/>
</dbReference>
<dbReference type="GO" id="GO:0000976">
    <property type="term" value="F:transcription cis-regulatory region binding"/>
    <property type="evidence" value="ECO:0007669"/>
    <property type="project" value="TreeGrafter"/>
</dbReference>
<evidence type="ECO:0000313" key="9">
    <source>
        <dbReference type="Proteomes" id="UP001140206"/>
    </source>
</evidence>
<proteinExistence type="predicted"/>
<evidence type="ECO:0000259" key="7">
    <source>
        <dbReference type="PROSITE" id="PS50217"/>
    </source>
</evidence>
<protein>
    <submittedName>
        <fullName evidence="8">BZIP transcription factor</fullName>
    </submittedName>
</protein>
<dbReference type="GO" id="GO:0045893">
    <property type="term" value="P:positive regulation of DNA-templated transcription"/>
    <property type="evidence" value="ECO:0007669"/>
    <property type="project" value="TreeGrafter"/>
</dbReference>
<dbReference type="PANTHER" id="PTHR45764:SF38">
    <property type="entry name" value="BZIP TRANSCRIPTION FACTOR 44"/>
    <property type="match status" value="1"/>
</dbReference>
<keyword evidence="3" id="KW-0238">DNA-binding</keyword>
<evidence type="ECO:0000256" key="1">
    <source>
        <dbReference type="ARBA" id="ARBA00004123"/>
    </source>
</evidence>
<gene>
    <name evidence="8" type="ORF">LUZ62_079267</name>
</gene>
<evidence type="ECO:0000256" key="6">
    <source>
        <dbReference type="SAM" id="MobiDB-lite"/>
    </source>
</evidence>
<dbReference type="InterPro" id="IPR045314">
    <property type="entry name" value="bZIP_plant_GBF1"/>
</dbReference>
<feature type="domain" description="BZIP" evidence="7">
    <location>
        <begin position="22"/>
        <end position="85"/>
    </location>
</feature>
<comment type="caution">
    <text evidence="8">The sequence shown here is derived from an EMBL/GenBank/DDBJ whole genome shotgun (WGS) entry which is preliminary data.</text>
</comment>
<name>A0AAV8DK71_9POAL</name>
<dbReference type="CDD" id="cd14702">
    <property type="entry name" value="bZIP_plant_GBF1"/>
    <property type="match status" value="1"/>
</dbReference>
<evidence type="ECO:0000256" key="3">
    <source>
        <dbReference type="ARBA" id="ARBA00023125"/>
    </source>
</evidence>
<keyword evidence="4" id="KW-0804">Transcription</keyword>
<dbReference type="Gene3D" id="1.20.5.170">
    <property type="match status" value="1"/>
</dbReference>
<dbReference type="AlphaFoldDB" id="A0AAV8DK71"/>
<dbReference type="PROSITE" id="PS50217">
    <property type="entry name" value="BZIP"/>
    <property type="match status" value="1"/>
</dbReference>
<keyword evidence="2" id="KW-0805">Transcription regulation</keyword>
<organism evidence="8 9">
    <name type="scientific">Rhynchospora pubera</name>
    <dbReference type="NCBI Taxonomy" id="906938"/>
    <lineage>
        <taxon>Eukaryota</taxon>
        <taxon>Viridiplantae</taxon>
        <taxon>Streptophyta</taxon>
        <taxon>Embryophyta</taxon>
        <taxon>Tracheophyta</taxon>
        <taxon>Spermatophyta</taxon>
        <taxon>Magnoliopsida</taxon>
        <taxon>Liliopsida</taxon>
        <taxon>Poales</taxon>
        <taxon>Cyperaceae</taxon>
        <taxon>Cyperoideae</taxon>
        <taxon>Rhynchosporeae</taxon>
        <taxon>Rhynchospora</taxon>
    </lineage>
</organism>
<dbReference type="SUPFAM" id="SSF57959">
    <property type="entry name" value="Leucine zipper domain"/>
    <property type="match status" value="1"/>
</dbReference>
<reference evidence="8" key="1">
    <citation type="submission" date="2022-08" db="EMBL/GenBank/DDBJ databases">
        <authorList>
            <person name="Marques A."/>
        </authorList>
    </citation>
    <scope>NUCLEOTIDE SEQUENCE</scope>
    <source>
        <strain evidence="8">RhyPub2mFocal</strain>
        <tissue evidence="8">Leaves</tissue>
    </source>
</reference>
<dbReference type="EMBL" id="JAMFTS010000004">
    <property type="protein sequence ID" value="KAJ4768892.1"/>
    <property type="molecule type" value="Genomic_DNA"/>
</dbReference>
<dbReference type="SMART" id="SM00338">
    <property type="entry name" value="BRLZ"/>
    <property type="match status" value="1"/>
</dbReference>